<dbReference type="InterPro" id="IPR036514">
    <property type="entry name" value="SGNH_hydro_sf"/>
</dbReference>
<sequence length="477" mass="53534">MKEPIIIHCLQSRRLELEGGRGKTTGWSWKSEEEELAGRGKNLGFSLHRFGQLVSDFATPFGVFVNSSLKLQEETKQARNIIKKILNTEQNEHDAGLNLFSTCELQKAQEMANIGLVYALSFVIFFVINVKHGHIDALEMGISNNSVLTSVKAMYVLGDSSVDCGGNTPFYNLVHHRLSLYPCNGSDISLVPHLLAKKMNLSYAIPFYSQNGSIHELLTGVNFGSSQATILFAGNRSYQSLNQQLRQTFETIQLIQLWLGQEVANHFIESSLFYLSLGKDDFINYFLNISSRISHRFSDQNFTHILVNQMTNAIRNLYANNVRKIVCAGILPLGCAPRMLLERNDDRRGCSDEVNMLVLEYNTRLEEKIVALNEELSDGHIIFLDVYRAIMEFVDNPQNYGVKDVRNACCGLGMYRGMSGCLSTDMACDQSSNYVWWDLYNPTPAMNSLVANSAWSGDPLAAICRPITVQELVSFSV</sequence>
<dbReference type="GO" id="GO:0016787">
    <property type="term" value="F:hydrolase activity"/>
    <property type="evidence" value="ECO:0007669"/>
    <property type="project" value="UniProtKB-KW"/>
</dbReference>
<dbReference type="InterPro" id="IPR001087">
    <property type="entry name" value="GDSL"/>
</dbReference>
<dbReference type="Pfam" id="PF00657">
    <property type="entry name" value="Lipase_GDSL"/>
    <property type="match status" value="1"/>
</dbReference>
<dbReference type="GO" id="GO:0016042">
    <property type="term" value="P:lipid catabolic process"/>
    <property type="evidence" value="ECO:0007669"/>
    <property type="project" value="UniProtKB-KW"/>
</dbReference>
<name>A0ABD1TE33_9LAMI</name>
<dbReference type="PANTHER" id="PTHR45648">
    <property type="entry name" value="GDSL LIPASE/ACYLHYDROLASE FAMILY PROTEIN (AFU_ORTHOLOGUE AFUA_4G14700)"/>
    <property type="match status" value="1"/>
</dbReference>
<comment type="similarity">
    <text evidence="1">Belongs to the 'GDSL' lipolytic enzyme family.</text>
</comment>
<keyword evidence="5" id="KW-1185">Reference proteome</keyword>
<dbReference type="Gene3D" id="3.40.50.1110">
    <property type="entry name" value="SGNH hydrolase"/>
    <property type="match status" value="1"/>
</dbReference>
<gene>
    <name evidence="4" type="ORF">Adt_16556</name>
</gene>
<dbReference type="PANTHER" id="PTHR45648:SF7">
    <property type="entry name" value="OS12G0126100 PROTEIN"/>
    <property type="match status" value="1"/>
</dbReference>
<evidence type="ECO:0000256" key="2">
    <source>
        <dbReference type="ARBA" id="ARBA00022801"/>
    </source>
</evidence>
<dbReference type="EMBL" id="JBFOLK010000005">
    <property type="protein sequence ID" value="KAL2510956.1"/>
    <property type="molecule type" value="Genomic_DNA"/>
</dbReference>
<organism evidence="4 5">
    <name type="scientific">Abeliophyllum distichum</name>
    <dbReference type="NCBI Taxonomy" id="126358"/>
    <lineage>
        <taxon>Eukaryota</taxon>
        <taxon>Viridiplantae</taxon>
        <taxon>Streptophyta</taxon>
        <taxon>Embryophyta</taxon>
        <taxon>Tracheophyta</taxon>
        <taxon>Spermatophyta</taxon>
        <taxon>Magnoliopsida</taxon>
        <taxon>eudicotyledons</taxon>
        <taxon>Gunneridae</taxon>
        <taxon>Pentapetalae</taxon>
        <taxon>asterids</taxon>
        <taxon>lamiids</taxon>
        <taxon>Lamiales</taxon>
        <taxon>Oleaceae</taxon>
        <taxon>Forsythieae</taxon>
        <taxon>Abeliophyllum</taxon>
    </lineage>
</organism>
<proteinExistence type="inferred from homology"/>
<evidence type="ECO:0000313" key="5">
    <source>
        <dbReference type="Proteomes" id="UP001604336"/>
    </source>
</evidence>
<evidence type="ECO:0000313" key="4">
    <source>
        <dbReference type="EMBL" id="KAL2510956.1"/>
    </source>
</evidence>
<evidence type="ECO:0000256" key="1">
    <source>
        <dbReference type="ARBA" id="ARBA00008668"/>
    </source>
</evidence>
<dbReference type="AlphaFoldDB" id="A0ABD1TE33"/>
<comment type="caution">
    <text evidence="4">The sequence shown here is derived from an EMBL/GenBank/DDBJ whole genome shotgun (WGS) entry which is preliminary data.</text>
</comment>
<reference evidence="5" key="1">
    <citation type="submission" date="2024-07" db="EMBL/GenBank/DDBJ databases">
        <title>Two chromosome-level genome assemblies of Korean endemic species Abeliophyllum distichum and Forsythia ovata (Oleaceae).</title>
        <authorList>
            <person name="Jang H."/>
        </authorList>
    </citation>
    <scope>NUCLEOTIDE SEQUENCE [LARGE SCALE GENOMIC DNA]</scope>
</reference>
<protein>
    <submittedName>
        <fullName evidence="4">SGNH hydrolase-type esterase superfamily protein</fullName>
    </submittedName>
</protein>
<keyword evidence="3" id="KW-0443">Lipid metabolism</keyword>
<dbReference type="InterPro" id="IPR051058">
    <property type="entry name" value="GDSL_Est/Lipase"/>
</dbReference>
<accession>A0ABD1TE33</accession>
<evidence type="ECO:0000256" key="3">
    <source>
        <dbReference type="ARBA" id="ARBA00022963"/>
    </source>
</evidence>
<dbReference type="Proteomes" id="UP001604336">
    <property type="component" value="Unassembled WGS sequence"/>
</dbReference>
<keyword evidence="3" id="KW-0442">Lipid degradation</keyword>
<keyword evidence="2 4" id="KW-0378">Hydrolase</keyword>